<reference evidence="6" key="1">
    <citation type="submission" date="2020-05" db="EMBL/GenBank/DDBJ databases">
        <title>Phylogenomic resolution of chytrid fungi.</title>
        <authorList>
            <person name="Stajich J.E."/>
            <person name="Amses K."/>
            <person name="Simmons R."/>
            <person name="Seto K."/>
            <person name="Myers J."/>
            <person name="Bonds A."/>
            <person name="Quandt C.A."/>
            <person name="Barry K."/>
            <person name="Liu P."/>
            <person name="Grigoriev I."/>
            <person name="Longcore J.E."/>
            <person name="James T.Y."/>
        </authorList>
    </citation>
    <scope>NUCLEOTIDE SEQUENCE</scope>
    <source>
        <strain evidence="6">JEL0513</strain>
    </source>
</reference>
<feature type="domain" description="Protein kinase" evidence="5">
    <location>
        <begin position="72"/>
        <end position="393"/>
    </location>
</feature>
<dbReference type="InterPro" id="IPR008271">
    <property type="entry name" value="Ser/Thr_kinase_AS"/>
</dbReference>
<keyword evidence="1 3" id="KW-0547">Nucleotide-binding</keyword>
<dbReference type="PROSITE" id="PS00108">
    <property type="entry name" value="PROTEIN_KINASE_ST"/>
    <property type="match status" value="1"/>
</dbReference>
<dbReference type="InterPro" id="IPR011009">
    <property type="entry name" value="Kinase-like_dom_sf"/>
</dbReference>
<proteinExistence type="inferred from homology"/>
<dbReference type="SUPFAM" id="SSF56112">
    <property type="entry name" value="Protein kinase-like (PK-like)"/>
    <property type="match status" value="1"/>
</dbReference>
<dbReference type="EMBL" id="JADGJH010004096">
    <property type="protein sequence ID" value="KAJ3087264.1"/>
    <property type="molecule type" value="Genomic_DNA"/>
</dbReference>
<name>A0AAD5SQQ7_9FUNG</name>
<dbReference type="SMART" id="SM00220">
    <property type="entry name" value="S_TKc"/>
    <property type="match status" value="1"/>
</dbReference>
<keyword evidence="4" id="KW-0418">Kinase</keyword>
<dbReference type="Gene3D" id="1.10.510.10">
    <property type="entry name" value="Transferase(Phosphotransferase) domain 1"/>
    <property type="match status" value="1"/>
</dbReference>
<keyword evidence="4" id="KW-0723">Serine/threonine-protein kinase</keyword>
<evidence type="ECO:0000256" key="3">
    <source>
        <dbReference type="PROSITE-ProRule" id="PRU10141"/>
    </source>
</evidence>
<dbReference type="PROSITE" id="PS00107">
    <property type="entry name" value="PROTEIN_KINASE_ATP"/>
    <property type="match status" value="1"/>
</dbReference>
<feature type="binding site" evidence="3">
    <location>
        <position position="100"/>
    </location>
    <ligand>
        <name>ATP</name>
        <dbReference type="ChEBI" id="CHEBI:30616"/>
    </ligand>
</feature>
<dbReference type="PANTHER" id="PTHR24347">
    <property type="entry name" value="SERINE/THREONINE-PROTEIN KINASE"/>
    <property type="match status" value="1"/>
</dbReference>
<feature type="non-terminal residue" evidence="6">
    <location>
        <position position="393"/>
    </location>
</feature>
<dbReference type="GO" id="GO:0005524">
    <property type="term" value="F:ATP binding"/>
    <property type="evidence" value="ECO:0007669"/>
    <property type="project" value="UniProtKB-UniRule"/>
</dbReference>
<dbReference type="InterPro" id="IPR000719">
    <property type="entry name" value="Prot_kinase_dom"/>
</dbReference>
<protein>
    <recommendedName>
        <fullName evidence="5">Protein kinase domain-containing protein</fullName>
    </recommendedName>
</protein>
<sequence>MGSMGSTPSTTSTASTAFNASRLALAVLPPTNPAKRSSLYSGLSTEAKARLAVRQAFVLSSERLLGSAECAYSVRRIIGFGSNGVVLGAVMHSRFPIAIKIIYKQHACYNQFLTTPLPEEITLLKHLRGNAKSLKYVDDWQDANHFYLVTELFGSDWLACSSASISTAPLPALVFSAAYKAGLPPVTVSLPFFSGSADLWAWAVAYRVHVLKTSGGLHSLLPITPVKQIMRRIAAAIAALHVQGFYHGDIKLENVLVQSIADKLEIRLADFGHARHASFGISRYGTQDLSPPEFLAGCPYAPATLDGRVSDVFALGLIMRMLLNESGQIFVAMPSKTSSLKNFRYDDILRADAGFYPFPDIEDLDSDAQDLLNGMCMVDPAQRLNIHQVLAHP</sequence>
<dbReference type="Pfam" id="PF00069">
    <property type="entry name" value="Pkinase"/>
    <property type="match status" value="1"/>
</dbReference>
<dbReference type="Proteomes" id="UP001211907">
    <property type="component" value="Unassembled WGS sequence"/>
</dbReference>
<evidence type="ECO:0000256" key="4">
    <source>
        <dbReference type="RuleBase" id="RU000304"/>
    </source>
</evidence>
<gene>
    <name evidence="6" type="ORF">HK100_008423</name>
</gene>
<accession>A0AAD5SQQ7</accession>
<comment type="similarity">
    <text evidence="4">Belongs to the protein kinase superfamily.</text>
</comment>
<evidence type="ECO:0000256" key="1">
    <source>
        <dbReference type="ARBA" id="ARBA00022741"/>
    </source>
</evidence>
<dbReference type="AlphaFoldDB" id="A0AAD5SQQ7"/>
<keyword evidence="7" id="KW-1185">Reference proteome</keyword>
<evidence type="ECO:0000313" key="7">
    <source>
        <dbReference type="Proteomes" id="UP001211907"/>
    </source>
</evidence>
<dbReference type="Gene3D" id="3.30.200.20">
    <property type="entry name" value="Phosphorylase Kinase, domain 1"/>
    <property type="match status" value="1"/>
</dbReference>
<organism evidence="6 7">
    <name type="scientific">Physocladia obscura</name>
    <dbReference type="NCBI Taxonomy" id="109957"/>
    <lineage>
        <taxon>Eukaryota</taxon>
        <taxon>Fungi</taxon>
        <taxon>Fungi incertae sedis</taxon>
        <taxon>Chytridiomycota</taxon>
        <taxon>Chytridiomycota incertae sedis</taxon>
        <taxon>Chytridiomycetes</taxon>
        <taxon>Chytridiales</taxon>
        <taxon>Chytriomycetaceae</taxon>
        <taxon>Physocladia</taxon>
    </lineage>
</organism>
<dbReference type="PROSITE" id="PS50011">
    <property type="entry name" value="PROTEIN_KINASE_DOM"/>
    <property type="match status" value="1"/>
</dbReference>
<comment type="caution">
    <text evidence="6">The sequence shown here is derived from an EMBL/GenBank/DDBJ whole genome shotgun (WGS) entry which is preliminary data.</text>
</comment>
<evidence type="ECO:0000259" key="5">
    <source>
        <dbReference type="PROSITE" id="PS50011"/>
    </source>
</evidence>
<keyword evidence="2 3" id="KW-0067">ATP-binding</keyword>
<keyword evidence="4" id="KW-0808">Transferase</keyword>
<evidence type="ECO:0000313" key="6">
    <source>
        <dbReference type="EMBL" id="KAJ3087264.1"/>
    </source>
</evidence>
<dbReference type="InterPro" id="IPR017441">
    <property type="entry name" value="Protein_kinase_ATP_BS"/>
</dbReference>
<dbReference type="GO" id="GO:0004674">
    <property type="term" value="F:protein serine/threonine kinase activity"/>
    <property type="evidence" value="ECO:0007669"/>
    <property type="project" value="UniProtKB-KW"/>
</dbReference>
<evidence type="ECO:0000256" key="2">
    <source>
        <dbReference type="ARBA" id="ARBA00022840"/>
    </source>
</evidence>